<evidence type="ECO:0000313" key="2">
    <source>
        <dbReference type="Proteomes" id="UP000260925"/>
    </source>
</evidence>
<gene>
    <name evidence="1" type="ORF">DCL06_01885</name>
</gene>
<evidence type="ECO:0000313" key="1">
    <source>
        <dbReference type="EMBL" id="HAF71858.1"/>
    </source>
</evidence>
<reference evidence="1 2" key="1">
    <citation type="journal article" date="2018" name="Nat. Biotechnol.">
        <title>A standardized bacterial taxonomy based on genome phylogeny substantially revises the tree of life.</title>
        <authorList>
            <person name="Parks D.H."/>
            <person name="Chuvochina M."/>
            <person name="Waite D.W."/>
            <person name="Rinke C."/>
            <person name="Skarshewski A."/>
            <person name="Chaumeil P.A."/>
            <person name="Hugenholtz P."/>
        </authorList>
    </citation>
    <scope>NUCLEOTIDE SEQUENCE [LARGE SCALE GENOMIC DNA]</scope>
    <source>
        <strain evidence="1">UBA9851</strain>
    </source>
</reference>
<dbReference type="Proteomes" id="UP000260925">
    <property type="component" value="Unassembled WGS sequence"/>
</dbReference>
<dbReference type="AlphaFoldDB" id="A0A3B9QSB0"/>
<dbReference type="EMBL" id="DMDD01000052">
    <property type="protein sequence ID" value="HAF71858.1"/>
    <property type="molecule type" value="Genomic_DNA"/>
</dbReference>
<proteinExistence type="predicted"/>
<name>A0A3B9QSB0_9CORY</name>
<sequence>MDAVEDEIRDLVLLRLCSGHSGTTGEQEQDAAMVACLLAGVVRWGALNTASSVPCPVTAARACLDRITSTDTRTNQE</sequence>
<organism evidence="1 2">
    <name type="scientific">Corynebacterium variabile</name>
    <dbReference type="NCBI Taxonomy" id="1727"/>
    <lineage>
        <taxon>Bacteria</taxon>
        <taxon>Bacillati</taxon>
        <taxon>Actinomycetota</taxon>
        <taxon>Actinomycetes</taxon>
        <taxon>Mycobacteriales</taxon>
        <taxon>Corynebacteriaceae</taxon>
        <taxon>Corynebacterium</taxon>
    </lineage>
</organism>
<accession>A0A3B9QSB0</accession>
<protein>
    <submittedName>
        <fullName evidence="1">Uncharacterized protein</fullName>
    </submittedName>
</protein>
<comment type="caution">
    <text evidence="1">The sequence shown here is derived from an EMBL/GenBank/DDBJ whole genome shotgun (WGS) entry which is preliminary data.</text>
</comment>